<dbReference type="RefSeq" id="WP_187573448.1">
    <property type="nucleotide sequence ID" value="NZ_CP060731.1"/>
</dbReference>
<dbReference type="CDD" id="cd01014">
    <property type="entry name" value="nicotinamidase_related"/>
    <property type="match status" value="1"/>
</dbReference>
<accession>A0A7G9TCZ3</accession>
<feature type="domain" description="Isochorismatase-like" evidence="2">
    <location>
        <begin position="4"/>
        <end position="150"/>
    </location>
</feature>
<dbReference type="PANTHER" id="PTHR43540">
    <property type="entry name" value="PEROXYUREIDOACRYLATE/UREIDOACRYLATE AMIDOHYDROLASE-RELATED"/>
    <property type="match status" value="1"/>
</dbReference>
<dbReference type="InterPro" id="IPR050272">
    <property type="entry name" value="Isochorismatase-like_hydrls"/>
</dbReference>
<gene>
    <name evidence="3" type="ORF">IAE60_00540</name>
</gene>
<sequence>MNLALLVIDVQRGLFEPQPLPADADAVVERINALSAKAREAGMPVVFVQHERAGDLEAESPGWALHPGLQVAEGDYRVRKATPDAFLRTGLDEVLSFCGVEGVVLCGYATEFCVDTTARSAAAHGYHVVLAADAHTTHDKAHADAAQIRAHHNATLPAIRSFGVSIRALPAGEIAFAA</sequence>
<dbReference type="InterPro" id="IPR000868">
    <property type="entry name" value="Isochorismatase-like_dom"/>
</dbReference>
<dbReference type="EMBL" id="CP060731">
    <property type="protein sequence ID" value="QNN77968.1"/>
    <property type="molecule type" value="Genomic_DNA"/>
</dbReference>
<dbReference type="Gene3D" id="3.40.50.850">
    <property type="entry name" value="Isochorismatase-like"/>
    <property type="match status" value="1"/>
</dbReference>
<dbReference type="GO" id="GO:0016787">
    <property type="term" value="F:hydrolase activity"/>
    <property type="evidence" value="ECO:0007669"/>
    <property type="project" value="UniProtKB-KW"/>
</dbReference>
<dbReference type="Pfam" id="PF00857">
    <property type="entry name" value="Isochorismatase"/>
    <property type="match status" value="1"/>
</dbReference>
<evidence type="ECO:0000259" key="2">
    <source>
        <dbReference type="Pfam" id="PF00857"/>
    </source>
</evidence>
<dbReference type="SUPFAM" id="SSF52499">
    <property type="entry name" value="Isochorismatase-like hydrolases"/>
    <property type="match status" value="1"/>
</dbReference>
<dbReference type="PANTHER" id="PTHR43540:SF6">
    <property type="entry name" value="ISOCHORISMATASE-LIKE DOMAIN-CONTAINING PROTEIN"/>
    <property type="match status" value="1"/>
</dbReference>
<evidence type="ECO:0000256" key="1">
    <source>
        <dbReference type="ARBA" id="ARBA00022801"/>
    </source>
</evidence>
<dbReference type="GeneID" id="81469429"/>
<name>A0A7G9TCZ3_PSEMX</name>
<evidence type="ECO:0000313" key="3">
    <source>
        <dbReference type="EMBL" id="QNN77968.1"/>
    </source>
</evidence>
<dbReference type="Proteomes" id="UP000515838">
    <property type="component" value="Chromosome"/>
</dbReference>
<dbReference type="AlphaFoldDB" id="A0A7G9TCZ3"/>
<reference evidence="3 4" key="1">
    <citation type="submission" date="2020-08" db="EMBL/GenBank/DDBJ databases">
        <title>Streptomycin Non-resistant strain, P. mexicana.</title>
        <authorList>
            <person name="Ganesh-Kumar S."/>
            <person name="Zhe T."/>
            <person name="Yu Z."/>
            <person name="Min Y."/>
        </authorList>
    </citation>
    <scope>NUCLEOTIDE SEQUENCE [LARGE SCALE GENOMIC DNA]</scope>
    <source>
        <strain evidence="3 4">GTZY2</strain>
    </source>
</reference>
<dbReference type="InterPro" id="IPR036380">
    <property type="entry name" value="Isochorismatase-like_sf"/>
</dbReference>
<protein>
    <submittedName>
        <fullName evidence="3">Cysteine hydrolase</fullName>
    </submittedName>
</protein>
<evidence type="ECO:0000313" key="4">
    <source>
        <dbReference type="Proteomes" id="UP000515838"/>
    </source>
</evidence>
<organism evidence="3 4">
    <name type="scientific">Pseudoxanthomonas mexicana</name>
    <dbReference type="NCBI Taxonomy" id="128785"/>
    <lineage>
        <taxon>Bacteria</taxon>
        <taxon>Pseudomonadati</taxon>
        <taxon>Pseudomonadota</taxon>
        <taxon>Gammaproteobacteria</taxon>
        <taxon>Lysobacterales</taxon>
        <taxon>Lysobacteraceae</taxon>
        <taxon>Pseudoxanthomonas</taxon>
    </lineage>
</organism>
<keyword evidence="1 3" id="KW-0378">Hydrolase</keyword>
<proteinExistence type="predicted"/>